<dbReference type="GO" id="GO:0006096">
    <property type="term" value="P:glycolytic process"/>
    <property type="evidence" value="ECO:0007669"/>
    <property type="project" value="UniProtKB-UniPathway"/>
</dbReference>
<dbReference type="PIRSF" id="PIRSF001359">
    <property type="entry name" value="F_bP_aldolase_II"/>
    <property type="match status" value="1"/>
</dbReference>
<feature type="binding site" evidence="12">
    <location>
        <begin position="267"/>
        <end position="269"/>
    </location>
    <ligand>
        <name>dihydroxyacetone phosphate</name>
        <dbReference type="ChEBI" id="CHEBI:57642"/>
    </ligand>
</feature>
<feature type="binding site" evidence="13">
    <location>
        <position position="227"/>
    </location>
    <ligand>
        <name>Zn(2+)</name>
        <dbReference type="ChEBI" id="CHEBI:29105"/>
        <label>1</label>
        <note>catalytic</note>
    </ligand>
</feature>
<dbReference type="PANTHER" id="PTHR30559:SF0">
    <property type="entry name" value="FRUCTOSE-BISPHOSPHATE ALDOLASE"/>
    <property type="match status" value="1"/>
</dbReference>
<dbReference type="PROSITE" id="PS00602">
    <property type="entry name" value="ALDOLASE_CLASS_II_1"/>
    <property type="match status" value="1"/>
</dbReference>
<comment type="caution">
    <text evidence="15">The sequence shown here is derived from an EMBL/GenBank/DDBJ whole genome shotgun (WGS) entry which is preliminary data.</text>
</comment>
<keyword evidence="10 14" id="KW-0456">Lyase</keyword>
<dbReference type="EC" id="4.1.2.13" evidence="5 14"/>
<dbReference type="GO" id="GO:0004332">
    <property type="term" value="F:fructose-bisphosphate aldolase activity"/>
    <property type="evidence" value="ECO:0007669"/>
    <property type="project" value="UniProtKB-EC"/>
</dbReference>
<gene>
    <name evidence="15" type="ORF">BN980_GECA03s01033g</name>
</gene>
<feature type="binding site" evidence="12">
    <location>
        <begin position="288"/>
        <end position="291"/>
    </location>
    <ligand>
        <name>dihydroxyacetone phosphate</name>
        <dbReference type="ChEBI" id="CHEBI:57642"/>
    </ligand>
</feature>
<name>A0A0J9X5A3_GEOCN</name>
<feature type="binding site" evidence="13">
    <location>
        <position position="175"/>
    </location>
    <ligand>
        <name>Zn(2+)</name>
        <dbReference type="ChEBI" id="CHEBI:29105"/>
        <label>2</label>
    </ligand>
</feature>
<keyword evidence="9 14" id="KW-0324">Glycolysis</keyword>
<evidence type="ECO:0000256" key="12">
    <source>
        <dbReference type="PIRSR" id="PIRSR001359-2"/>
    </source>
</evidence>
<dbReference type="SUPFAM" id="SSF51569">
    <property type="entry name" value="Aldolase"/>
    <property type="match status" value="1"/>
</dbReference>
<dbReference type="InterPro" id="IPR013785">
    <property type="entry name" value="Aldolase_TIM"/>
</dbReference>
<dbReference type="EMBL" id="CCBN010000003">
    <property type="protein sequence ID" value="CDO52382.1"/>
    <property type="molecule type" value="Genomic_DNA"/>
</dbReference>
<evidence type="ECO:0000313" key="15">
    <source>
        <dbReference type="EMBL" id="CDO52382.1"/>
    </source>
</evidence>
<keyword evidence="7 13" id="KW-0479">Metal-binding</keyword>
<dbReference type="OrthoDB" id="35652at2759"/>
<dbReference type="FunFam" id="3.20.20.70:FF:000013">
    <property type="entry name" value="Class II fructose-bisphosphate aldolase"/>
    <property type="match status" value="1"/>
</dbReference>
<dbReference type="NCBIfam" id="TIGR00167">
    <property type="entry name" value="cbbA"/>
    <property type="match status" value="1"/>
</dbReference>
<dbReference type="InterPro" id="IPR000771">
    <property type="entry name" value="FBA_II"/>
</dbReference>
<sequence length="360" mass="39454">MPASDVLKRKTGVIVGDDVRNLFRYAQEHKFAIPAINVTSSSTVNAALEAARDANSPIILQTSQGGAAYFAGKGVANGNQEASIAGAIAAAHFIRSIAPAYGIPVILHTDHCAKKLLPWLDGLLDADEAYFKEHGEPLFSSHMIDLSEEPHDANIATTKKYFERAAKMNQWLEMEIGITGGEEDGVDNSHVHVSRLYTQPEDVFAVYEALAPVSPNFSIAAAFGNVHGVYKPGNVKLQPELLGDHQKYAKEKLNSKLDTPLFLVFHGGSGSSKEEFETGISHGVVKVNIDTDTQYAYLIGIRDYVLNKKDYLMSQVGNPEGDDKPNKKYFDPRVWVREGEKTMKARVTEALEFFNTAGQL</sequence>
<dbReference type="UniPathway" id="UPA00109">
    <property type="reaction ID" value="UER00183"/>
</dbReference>
<dbReference type="PANTHER" id="PTHR30559">
    <property type="entry name" value="FRUCTOSE-BISPHOSPHATE ALDOLASE CLASS 2"/>
    <property type="match status" value="1"/>
</dbReference>
<dbReference type="Proteomes" id="UP000242525">
    <property type="component" value="Unassembled WGS sequence"/>
</dbReference>
<feature type="binding site" evidence="12">
    <location>
        <position position="228"/>
    </location>
    <ligand>
        <name>dihydroxyacetone phosphate</name>
        <dbReference type="ChEBI" id="CHEBI:57642"/>
    </ligand>
</feature>
<evidence type="ECO:0000256" key="3">
    <source>
        <dbReference type="ARBA" id="ARBA00004714"/>
    </source>
</evidence>
<dbReference type="CDD" id="cd00946">
    <property type="entry name" value="FBP_aldolase_IIA"/>
    <property type="match status" value="1"/>
</dbReference>
<feature type="binding site" evidence="13">
    <location>
        <position position="111"/>
    </location>
    <ligand>
        <name>Zn(2+)</name>
        <dbReference type="ChEBI" id="CHEBI:29105"/>
        <label>1</label>
        <note>catalytic</note>
    </ligand>
</feature>
<feature type="binding site" evidence="13">
    <location>
        <position position="145"/>
    </location>
    <ligand>
        <name>Zn(2+)</name>
        <dbReference type="ChEBI" id="CHEBI:29105"/>
        <label>2</label>
    </ligand>
</feature>
<dbReference type="NCBIfam" id="TIGR01520">
    <property type="entry name" value="FruBisAldo_II_A"/>
    <property type="match status" value="1"/>
</dbReference>
<dbReference type="Gene3D" id="3.20.20.70">
    <property type="entry name" value="Aldolase class I"/>
    <property type="match status" value="1"/>
</dbReference>
<evidence type="ECO:0000256" key="5">
    <source>
        <dbReference type="ARBA" id="ARBA00013068"/>
    </source>
</evidence>
<evidence type="ECO:0000256" key="2">
    <source>
        <dbReference type="ARBA" id="ARBA00002181"/>
    </source>
</evidence>
<dbReference type="Pfam" id="PF01116">
    <property type="entry name" value="F_bP_aldolase"/>
    <property type="match status" value="1"/>
</dbReference>
<evidence type="ECO:0000256" key="14">
    <source>
        <dbReference type="RuleBase" id="RU366023"/>
    </source>
</evidence>
<comment type="cofactor">
    <cofactor evidence="13 14">
        <name>Zn(2+)</name>
        <dbReference type="ChEBI" id="CHEBI:29105"/>
    </cofactor>
    <text evidence="13 14">Binds 2 Zn(2+) ions per subunit. One is catalytic and the other provides a structural contribution.</text>
</comment>
<organism evidence="15 16">
    <name type="scientific">Geotrichum candidum</name>
    <name type="common">Oospora lactis</name>
    <name type="synonym">Dipodascus geotrichum</name>
    <dbReference type="NCBI Taxonomy" id="1173061"/>
    <lineage>
        <taxon>Eukaryota</taxon>
        <taxon>Fungi</taxon>
        <taxon>Dikarya</taxon>
        <taxon>Ascomycota</taxon>
        <taxon>Saccharomycotina</taxon>
        <taxon>Dipodascomycetes</taxon>
        <taxon>Dipodascales</taxon>
        <taxon>Dipodascaceae</taxon>
        <taxon>Geotrichum</taxon>
    </lineage>
</organism>
<comment type="similarity">
    <text evidence="4 14">Belongs to the class II fructose-bisphosphate aldolase family.</text>
</comment>
<accession>A0A0J9X5A3</accession>
<feature type="binding site" evidence="13">
    <location>
        <position position="266"/>
    </location>
    <ligand>
        <name>Zn(2+)</name>
        <dbReference type="ChEBI" id="CHEBI:29105"/>
        <label>1</label>
        <note>catalytic</note>
    </ligand>
</feature>
<evidence type="ECO:0000256" key="1">
    <source>
        <dbReference type="ARBA" id="ARBA00000441"/>
    </source>
</evidence>
<evidence type="ECO:0000256" key="13">
    <source>
        <dbReference type="PIRSR" id="PIRSR001359-3"/>
    </source>
</evidence>
<keyword evidence="8 13" id="KW-0862">Zinc</keyword>
<evidence type="ECO:0000256" key="10">
    <source>
        <dbReference type="ARBA" id="ARBA00023239"/>
    </source>
</evidence>
<dbReference type="GO" id="GO:0008270">
    <property type="term" value="F:zinc ion binding"/>
    <property type="evidence" value="ECO:0007669"/>
    <property type="project" value="UniProtKB-UniRule"/>
</dbReference>
<evidence type="ECO:0000256" key="4">
    <source>
        <dbReference type="ARBA" id="ARBA00005812"/>
    </source>
</evidence>
<dbReference type="STRING" id="1173061.A0A0J9X5A3"/>
<dbReference type="GO" id="GO:0006094">
    <property type="term" value="P:gluconeogenesis"/>
    <property type="evidence" value="ECO:0007669"/>
    <property type="project" value="TreeGrafter"/>
</dbReference>
<protein>
    <recommendedName>
        <fullName evidence="6 14">Fructose-bisphosphate aldolase</fullName>
        <shortName evidence="14">FBP aldolase</shortName>
        <ecNumber evidence="5 14">4.1.2.13</ecNumber>
    </recommendedName>
</protein>
<dbReference type="InterPro" id="IPR006411">
    <property type="entry name" value="Fruct_bisP_bact"/>
</dbReference>
<keyword evidence="16" id="KW-1185">Reference proteome</keyword>
<dbReference type="GO" id="GO:0005829">
    <property type="term" value="C:cytosol"/>
    <property type="evidence" value="ECO:0007669"/>
    <property type="project" value="TreeGrafter"/>
</dbReference>
<comment type="pathway">
    <text evidence="3 14">Carbohydrate degradation; glycolysis; D-glyceraldehyde 3-phosphate and glycerone phosphate from D-glucose: step 4/4.</text>
</comment>
<evidence type="ECO:0000256" key="7">
    <source>
        <dbReference type="ARBA" id="ARBA00022723"/>
    </source>
</evidence>
<dbReference type="NCBIfam" id="NF006628">
    <property type="entry name" value="PRK09197.1"/>
    <property type="match status" value="1"/>
</dbReference>
<evidence type="ECO:0000256" key="9">
    <source>
        <dbReference type="ARBA" id="ARBA00023152"/>
    </source>
</evidence>
<evidence type="ECO:0000256" key="11">
    <source>
        <dbReference type="PIRSR" id="PIRSR001359-1"/>
    </source>
</evidence>
<comment type="function">
    <text evidence="2 14">Catalyzes the aldol condensation of dihydroxyacetone phosphate (DHAP or glycerone-phosphate) with glyceraldehyde 3-phosphate (G3P) to form fructose 1,6-bisphosphate (FBP) in gluconeogenesis and the reverse reaction in glycolysis.</text>
</comment>
<evidence type="ECO:0000256" key="6">
    <source>
        <dbReference type="ARBA" id="ARBA00013779"/>
    </source>
</evidence>
<dbReference type="PROSITE" id="PS00806">
    <property type="entry name" value="ALDOLASE_CLASS_II_2"/>
    <property type="match status" value="1"/>
</dbReference>
<evidence type="ECO:0000256" key="8">
    <source>
        <dbReference type="ARBA" id="ARBA00022833"/>
    </source>
</evidence>
<comment type="catalytic activity">
    <reaction evidence="1 14">
        <text>beta-D-fructose 1,6-bisphosphate = D-glyceraldehyde 3-phosphate + dihydroxyacetone phosphate</text>
        <dbReference type="Rhea" id="RHEA:14729"/>
        <dbReference type="ChEBI" id="CHEBI:32966"/>
        <dbReference type="ChEBI" id="CHEBI:57642"/>
        <dbReference type="ChEBI" id="CHEBI:59776"/>
        <dbReference type="EC" id="4.1.2.13"/>
    </reaction>
</comment>
<reference evidence="15" key="1">
    <citation type="submission" date="2014-03" db="EMBL/GenBank/DDBJ databases">
        <authorList>
            <person name="Casaregola S."/>
        </authorList>
    </citation>
    <scope>NUCLEOTIDE SEQUENCE [LARGE SCALE GENOMIC DNA]</scope>
    <source>
        <strain evidence="15">CLIB 918</strain>
    </source>
</reference>
<feature type="active site" description="Proton donor" evidence="11">
    <location>
        <position position="110"/>
    </location>
</feature>
<proteinExistence type="inferred from homology"/>
<evidence type="ECO:0000313" key="16">
    <source>
        <dbReference type="Proteomes" id="UP000242525"/>
    </source>
</evidence>
<dbReference type="AlphaFoldDB" id="A0A0J9X5A3"/>